<keyword evidence="2" id="KW-1185">Reference proteome</keyword>
<dbReference type="RefSeq" id="WP_056875503.1">
    <property type="nucleotide sequence ID" value="NZ_JAVDXQ010000009.1"/>
</dbReference>
<dbReference type="Proteomes" id="UP001180536">
    <property type="component" value="Unassembled WGS sequence"/>
</dbReference>
<gene>
    <name evidence="1" type="ORF">J2X16_004920</name>
</gene>
<accession>A0ABU1ZHS7</accession>
<name>A0ABU1ZHS7_9BURK</name>
<dbReference type="EMBL" id="JAVDXQ010000009">
    <property type="protein sequence ID" value="MDR7299550.1"/>
    <property type="molecule type" value="Genomic_DNA"/>
</dbReference>
<comment type="caution">
    <text evidence="1">The sequence shown here is derived from an EMBL/GenBank/DDBJ whole genome shotgun (WGS) entry which is preliminary data.</text>
</comment>
<proteinExistence type="predicted"/>
<evidence type="ECO:0000313" key="1">
    <source>
        <dbReference type="EMBL" id="MDR7299550.1"/>
    </source>
</evidence>
<organism evidence="1 2">
    <name type="scientific">Pelomonas aquatica</name>
    <dbReference type="NCBI Taxonomy" id="431058"/>
    <lineage>
        <taxon>Bacteria</taxon>
        <taxon>Pseudomonadati</taxon>
        <taxon>Pseudomonadota</taxon>
        <taxon>Betaproteobacteria</taxon>
        <taxon>Burkholderiales</taxon>
        <taxon>Sphaerotilaceae</taxon>
        <taxon>Roseateles</taxon>
    </lineage>
</organism>
<protein>
    <submittedName>
        <fullName evidence="1">PqqD family protein of HPr-rel-A system</fullName>
    </submittedName>
</protein>
<evidence type="ECO:0000313" key="2">
    <source>
        <dbReference type="Proteomes" id="UP001180536"/>
    </source>
</evidence>
<reference evidence="1 2" key="1">
    <citation type="submission" date="2023-07" db="EMBL/GenBank/DDBJ databases">
        <title>Sorghum-associated microbial communities from plants grown in Nebraska, USA.</title>
        <authorList>
            <person name="Schachtman D."/>
        </authorList>
    </citation>
    <scope>NUCLEOTIDE SEQUENCE [LARGE SCALE GENOMIC DNA]</scope>
    <source>
        <strain evidence="1 2">BE310</strain>
    </source>
</reference>
<sequence length="104" mass="11078">MLLSAAQSWVATPAAARLLAREFEDGTVCFDPQTSETLLLSHLSSFLLELWAQHPGRPMVHDELLAEVLAVDDSTADKDVAAELVAQALNELQRAGLVTHGGGA</sequence>